<evidence type="ECO:0000313" key="4">
    <source>
        <dbReference type="Proteomes" id="UP000673552"/>
    </source>
</evidence>
<dbReference type="InterPro" id="IPR011989">
    <property type="entry name" value="ARM-like"/>
</dbReference>
<dbReference type="GeneID" id="92511849"/>
<organism evidence="3 4">
    <name type="scientific">Leishmania martiniquensis</name>
    <dbReference type="NCBI Taxonomy" id="1580590"/>
    <lineage>
        <taxon>Eukaryota</taxon>
        <taxon>Discoba</taxon>
        <taxon>Euglenozoa</taxon>
        <taxon>Kinetoplastea</taxon>
        <taxon>Metakinetoplastina</taxon>
        <taxon>Trypanosomatida</taxon>
        <taxon>Trypanosomatidae</taxon>
        <taxon>Leishmaniinae</taxon>
        <taxon>Leishmania</taxon>
    </lineage>
</organism>
<evidence type="ECO:0000256" key="1">
    <source>
        <dbReference type="SAM" id="MobiDB-lite"/>
    </source>
</evidence>
<evidence type="ECO:0000259" key="2">
    <source>
        <dbReference type="Pfam" id="PF12348"/>
    </source>
</evidence>
<dbReference type="EMBL" id="JAFEUZ010000032">
    <property type="protein sequence ID" value="KAG5470493.1"/>
    <property type="molecule type" value="Genomic_DNA"/>
</dbReference>
<dbReference type="KEGG" id="lmat:92511849"/>
<dbReference type="RefSeq" id="XP_067175886.1">
    <property type="nucleotide sequence ID" value="XM_067319337.1"/>
</dbReference>
<feature type="domain" description="CLASP N-terminal" evidence="2">
    <location>
        <begin position="77"/>
        <end position="253"/>
    </location>
</feature>
<keyword evidence="4" id="KW-1185">Reference proteome</keyword>
<dbReference type="OrthoDB" id="46159at2759"/>
<dbReference type="SUPFAM" id="SSF48371">
    <property type="entry name" value="ARM repeat"/>
    <property type="match status" value="1"/>
</dbReference>
<dbReference type="Proteomes" id="UP000673552">
    <property type="component" value="Chromosome 32"/>
</dbReference>
<feature type="region of interest" description="Disordered" evidence="1">
    <location>
        <begin position="253"/>
        <end position="289"/>
    </location>
</feature>
<comment type="caution">
    <text evidence="3">The sequence shown here is derived from an EMBL/GenBank/DDBJ whole genome shotgun (WGS) entry which is preliminary data.</text>
</comment>
<sequence length="1072" mass="115732">MAHTSIVTMTDEEVLRRVQLLGDAIVEEQRQNKAAIALRQPLRDWHLHVRLLEEVARLLVSDISSRTAFVGWMSLYLRNGLLHSMQSRRAPIALAAISVVQTLLQHGANRAAVAIVCSWFLPCFLRLAAGSSVASAVSAAAMCALRAVAQKCMLTLEGVNSLLSDCGASSAAVRRCAAEVLCCYLQAAKGTPLQLSVKEYTEALHRVIGDRMRDADAKVRYSVRRCFWALHILEPASTGALLRALPPSLQRQVAAERRDAMQELKAVESSPTSPIPSPSPPRHSSSARQASRILDVAHTSRTVTLKDDLQCAAASRARARAGRVTSPRKAHRQLLRSTKEAVFSQELEGALQVPHSHTRVAGARTVGGASAHLHAAATQTGSGMPFLLSMKSTDWSVRRAAVLQGQRLCESGSLTSEDVLQLLTGLLVCVQDVHPRVAEGAQHCLGTLMARAPTATQNVLHHLLHSLIGALVRNMSHARPVVCAGARRLLSCIVCIHEPRREVLEAVLRAADDFSSVDAVAQHCAELLHYVMRVHPSLFAEISAMGIAARGILAHLRALKSRSEKRNQRTGAGAAKRSWLAALGAAFLVSPESFRQVVERLPPSEQGEVRVALRESFGLVEQHWKGQLSSVFATDKVPLRCPFAEELKTCTIPDRGVAAAGNSRAGTEGQLVKDGGASEVRPLSNRALQNASRQLYELLWVDRNGPPPSGAARALPEDAVDGAAPGLSPVLLPILAQPSTVDAFDDHSVADATSPRRPSPSVEGHRDAVAHFLQQRSAYRDVEGWRSALLSLAAALRAASATASEKSTDVNRLSCVPEEVERLLGHWERELCGMEVEMHHSVRWAELAALHALLEWPAARPAVARQLARALRICRCGLDDPFVEVQVQAAACIETVLTTAQLPADLVLSAITSCVMRWLEGPMRDAATPGWLHLMQAISRVLVQAQPALGGVERDTNGLGPVPGGSGYQRASFLTSSVLHRVVAALNCCLSHCHVSVRRCAVLVLVAIRRALGDAVTLPFLAPLSAAHMRLLDVYRGKAAEEALMMPSDLASRTCRHIDVAEDHSTTLIHRC</sequence>
<protein>
    <recommendedName>
        <fullName evidence="2">CLASP N-terminal domain-containing protein</fullName>
    </recommendedName>
</protein>
<dbReference type="Pfam" id="PF12348">
    <property type="entry name" value="CLASP_N"/>
    <property type="match status" value="1"/>
</dbReference>
<dbReference type="InterPro" id="IPR024395">
    <property type="entry name" value="CLASP_N_dom"/>
</dbReference>
<dbReference type="InterPro" id="IPR016024">
    <property type="entry name" value="ARM-type_fold"/>
</dbReference>
<reference evidence="3 4" key="1">
    <citation type="submission" date="2021-03" db="EMBL/GenBank/DDBJ databases">
        <title>Leishmania (Mundinia) martiniquensis Genome sequencing and assembly.</title>
        <authorList>
            <person name="Almutairi H."/>
            <person name="Gatherer D."/>
        </authorList>
    </citation>
    <scope>NUCLEOTIDE SEQUENCE [LARGE SCALE GENOMIC DNA]</scope>
    <source>
        <strain evidence="3">LSCM1</strain>
    </source>
</reference>
<gene>
    <name evidence="3" type="ORF">LSCM1_01737</name>
</gene>
<dbReference type="Gene3D" id="1.25.10.10">
    <property type="entry name" value="Leucine-rich Repeat Variant"/>
    <property type="match status" value="3"/>
</dbReference>
<name>A0A836GVB9_9TRYP</name>
<accession>A0A836GVB9</accession>
<dbReference type="AlphaFoldDB" id="A0A836GVB9"/>
<feature type="compositionally biased region" description="Basic and acidic residues" evidence="1">
    <location>
        <begin position="254"/>
        <end position="266"/>
    </location>
</feature>
<evidence type="ECO:0000313" key="3">
    <source>
        <dbReference type="EMBL" id="KAG5470493.1"/>
    </source>
</evidence>
<proteinExistence type="predicted"/>